<dbReference type="EMBL" id="AP022839">
    <property type="protein sequence ID" value="BCA94442.1"/>
    <property type="molecule type" value="Genomic_DNA"/>
</dbReference>
<sequence>MKLTFLKLVLSTTTAIYLGFWVEKACCAVTQSLNDTFFQNPAELSLINQMQLRAGNLFVVPSLQFTGTSIDGTGSATSKVTDNLPYLLGDYRVSERFVLGINIVPSAYGHLEWPLDSIVSSVTTTTNLLYYRAGFQTSYQVTKDLALGIGLNCQINKNNELNFVVPNLGNEFNKVSGLNPSGDIGLFYKINAKNFFTTAVYTWVNAMGSGTSSLNSAVSRSFRLGITEASVAYIGLQHVLSDKWFISEKIYWSGWAIQKRIHFQNTTRGSFVVPTYWKDVWSYQVATRYAATEKLALLGAFIYETNPNSTSTNNIGYPLASTMFISGGLDINLFKQFSTQLLYGYGMFVPKAKIFTAESLGVVSANTQAALLQFTYKT</sequence>
<dbReference type="GO" id="GO:0009279">
    <property type="term" value="C:cell outer membrane"/>
    <property type="evidence" value="ECO:0007669"/>
    <property type="project" value="UniProtKB-SubCell"/>
</dbReference>
<dbReference type="KEGG" id="lant:TUM19329_08030"/>
<dbReference type="Pfam" id="PF03349">
    <property type="entry name" value="Toluene_X"/>
    <property type="match status" value="1"/>
</dbReference>
<dbReference type="SUPFAM" id="SSF56935">
    <property type="entry name" value="Porins"/>
    <property type="match status" value="1"/>
</dbReference>
<evidence type="ECO:0000313" key="8">
    <source>
        <dbReference type="EMBL" id="BCA94442.1"/>
    </source>
</evidence>
<comment type="similarity">
    <text evidence="2">Belongs to the OmpP1/FadL family.</text>
</comment>
<name>A0A6F8T345_9GAMM</name>
<reference evidence="8" key="1">
    <citation type="journal article" date="2020" name="Microbiol. Resour. Announc.">
        <title>Complete Genome Sequence of Novel Psychrotolerant Legionella Strain TUM19329, Isolated from Antarctic Lake Sediment.</title>
        <authorList>
            <person name="Shimada S."/>
            <person name="Nakai R."/>
            <person name="Aoki K."/>
            <person name="Shimoeda N."/>
            <person name="Ohno G."/>
            <person name="Miyazaki Y."/>
            <person name="Kudoh S."/>
            <person name="Imura S."/>
            <person name="Watanabe K."/>
            <person name="Ishii Y."/>
            <person name="Tateda K."/>
        </authorList>
    </citation>
    <scope>NUCLEOTIDE SEQUENCE [LARGE SCALE GENOMIC DNA]</scope>
    <source>
        <strain evidence="8">TUM19329</strain>
    </source>
</reference>
<keyword evidence="7" id="KW-0998">Cell outer membrane</keyword>
<protein>
    <recommendedName>
        <fullName evidence="10">Outer membrane protein</fullName>
    </recommendedName>
</protein>
<evidence type="ECO:0000256" key="5">
    <source>
        <dbReference type="ARBA" id="ARBA00022729"/>
    </source>
</evidence>
<evidence type="ECO:0000256" key="6">
    <source>
        <dbReference type="ARBA" id="ARBA00023136"/>
    </source>
</evidence>
<dbReference type="InterPro" id="IPR005017">
    <property type="entry name" value="OMPP1/FadL/TodX"/>
</dbReference>
<evidence type="ECO:0000256" key="1">
    <source>
        <dbReference type="ARBA" id="ARBA00004571"/>
    </source>
</evidence>
<dbReference type="PANTHER" id="PTHR35093">
    <property type="entry name" value="OUTER MEMBRANE PROTEIN NMB0088-RELATED"/>
    <property type="match status" value="1"/>
</dbReference>
<dbReference type="AlphaFoldDB" id="A0A6F8T345"/>
<evidence type="ECO:0000256" key="2">
    <source>
        <dbReference type="ARBA" id="ARBA00008163"/>
    </source>
</evidence>
<dbReference type="PANTHER" id="PTHR35093:SF8">
    <property type="entry name" value="OUTER MEMBRANE PROTEIN NMB0088-RELATED"/>
    <property type="match status" value="1"/>
</dbReference>
<evidence type="ECO:0000256" key="4">
    <source>
        <dbReference type="ARBA" id="ARBA00022692"/>
    </source>
</evidence>
<keyword evidence="9" id="KW-1185">Reference proteome</keyword>
<evidence type="ECO:0008006" key="10">
    <source>
        <dbReference type="Google" id="ProtNLM"/>
    </source>
</evidence>
<organism evidence="8 9">
    <name type="scientific">Legionella antarctica</name>
    <dbReference type="NCBI Taxonomy" id="2708020"/>
    <lineage>
        <taxon>Bacteria</taxon>
        <taxon>Pseudomonadati</taxon>
        <taxon>Pseudomonadota</taxon>
        <taxon>Gammaproteobacteria</taxon>
        <taxon>Legionellales</taxon>
        <taxon>Legionellaceae</taxon>
        <taxon>Legionella</taxon>
    </lineage>
</organism>
<dbReference type="Proteomes" id="UP000502894">
    <property type="component" value="Chromosome"/>
</dbReference>
<evidence type="ECO:0000256" key="7">
    <source>
        <dbReference type="ARBA" id="ARBA00023237"/>
    </source>
</evidence>
<proteinExistence type="inferred from homology"/>
<accession>A0A6F8T345</accession>
<comment type="subcellular location">
    <subcellularLocation>
        <location evidence="1">Cell outer membrane</location>
        <topology evidence="1">Multi-pass membrane protein</topology>
    </subcellularLocation>
</comment>
<keyword evidence="5" id="KW-0732">Signal</keyword>
<dbReference type="RefSeq" id="WP_173236340.1">
    <property type="nucleotide sequence ID" value="NZ_AP022839.1"/>
</dbReference>
<evidence type="ECO:0000313" key="9">
    <source>
        <dbReference type="Proteomes" id="UP000502894"/>
    </source>
</evidence>
<dbReference type="GO" id="GO:0015483">
    <property type="term" value="F:long-chain fatty acid transporting porin activity"/>
    <property type="evidence" value="ECO:0007669"/>
    <property type="project" value="TreeGrafter"/>
</dbReference>
<evidence type="ECO:0000256" key="3">
    <source>
        <dbReference type="ARBA" id="ARBA00022452"/>
    </source>
</evidence>
<keyword evidence="6" id="KW-0472">Membrane</keyword>
<keyword evidence="3" id="KW-1134">Transmembrane beta strand</keyword>
<dbReference type="Gene3D" id="2.40.160.60">
    <property type="entry name" value="Outer membrane protein transport protein (OMPP1/FadL/TodX)"/>
    <property type="match status" value="1"/>
</dbReference>
<keyword evidence="4" id="KW-0812">Transmembrane</keyword>
<gene>
    <name evidence="8" type="ORF">TUM19329_08030</name>
</gene>